<organism evidence="1 2">
    <name type="scientific">Paraburkholderia humisilvae</name>
    <dbReference type="NCBI Taxonomy" id="627669"/>
    <lineage>
        <taxon>Bacteria</taxon>
        <taxon>Pseudomonadati</taxon>
        <taxon>Pseudomonadota</taxon>
        <taxon>Betaproteobacteria</taxon>
        <taxon>Burkholderiales</taxon>
        <taxon>Burkholderiaceae</taxon>
        <taxon>Paraburkholderia</taxon>
    </lineage>
</organism>
<evidence type="ECO:0000313" key="1">
    <source>
        <dbReference type="EMBL" id="CAB3748429.1"/>
    </source>
</evidence>
<keyword evidence="2" id="KW-1185">Reference proteome</keyword>
<dbReference type="AlphaFoldDB" id="A0A6J5D2G7"/>
<gene>
    <name evidence="1" type="ORF">LMG29542_00660</name>
</gene>
<dbReference type="Proteomes" id="UP000494363">
    <property type="component" value="Unassembled WGS sequence"/>
</dbReference>
<dbReference type="EMBL" id="CADIKH010000003">
    <property type="protein sequence ID" value="CAB3748429.1"/>
    <property type="molecule type" value="Genomic_DNA"/>
</dbReference>
<evidence type="ECO:0000313" key="2">
    <source>
        <dbReference type="Proteomes" id="UP000494363"/>
    </source>
</evidence>
<accession>A0A6J5D2G7</accession>
<name>A0A6J5D2G7_9BURK</name>
<sequence length="56" mass="6534">MYDGRSTVELYQDTYRWDCKNVTNFLKGSGIEEPRFSDEELTRYLENSIGFVATTS</sequence>
<proteinExistence type="predicted"/>
<protein>
    <submittedName>
        <fullName evidence="1">Uncharacterized protein</fullName>
    </submittedName>
</protein>
<reference evidence="1 2" key="1">
    <citation type="submission" date="2020-04" db="EMBL/GenBank/DDBJ databases">
        <authorList>
            <person name="De Canck E."/>
        </authorList>
    </citation>
    <scope>NUCLEOTIDE SEQUENCE [LARGE SCALE GENOMIC DNA]</scope>
    <source>
        <strain evidence="1 2">LMG 29542</strain>
    </source>
</reference>